<proteinExistence type="inferred from homology"/>
<dbReference type="Proteomes" id="UP001595075">
    <property type="component" value="Unassembled WGS sequence"/>
</dbReference>
<dbReference type="Pfam" id="PF07976">
    <property type="entry name" value="Phe_hydrox_dim"/>
    <property type="match status" value="1"/>
</dbReference>
<dbReference type="InterPro" id="IPR036188">
    <property type="entry name" value="FAD/NAD-bd_sf"/>
</dbReference>
<evidence type="ECO:0000259" key="5">
    <source>
        <dbReference type="Pfam" id="PF01494"/>
    </source>
</evidence>
<sequence length="661" mass="73072">MPVFTEYSTSSRDLRVLPSYALPLPRLTPSFEPVGSEEKYEVLIAGAGPAGLFLQVLLARYGLSDKSLLCIDSKPTALKSGQADGLQPRTLEVLKSLGLADEILTEGCQMWEVAFWNPGQDNHSIERTSIVPDVAVAARYPHEVTIHQGRIERILEDDLKRYSSRGVERSTRLTKVVLDEAGDPEFPVLVEMEGPSGIRSVRTKHLVGADGAHSLVRRSMDLKLEGETSDFIWGVVDFVADTDFPDIRRRCAIHSNNGSVMVIPREKIATGEYLTRLYVHVQDEVKPDGDIAAEEGVKGAGKAEAKARRERITMESILAQAQEVLKPYYIKPRRADAVDWWAAYQIGQRVSESFVKQDSKGMNRVFIVGDGNPKAGQGMNVSMMDSYNLSWKLMHSLNGLSPNTHSKNLVLDTFETERLTIAKELIAFDKEFSSMFSGKIGTEGTEGLTHEQFLDVFSTGNGFTSGCGIEYPETSLVEKNTPKNVVTGSDYLSGILKPGRRLLNVKVKRHADGCRRDLQDDFPSTGRYRILMLTADDLLAPNSDSSTILSFLPFVIHVFPASLIELVVLHPLPSNTFVWKDVPAAIKEEAEMSFNNATELEDAYAVYGVDRKKGALVVVRPDGYVGLVAGGGREELRRVERYLRGCLRCIGEENGRGNGTI</sequence>
<dbReference type="InterPro" id="IPR036249">
    <property type="entry name" value="Thioredoxin-like_sf"/>
</dbReference>
<keyword evidence="3" id="KW-0274">FAD</keyword>
<dbReference type="EMBL" id="JAZHXI010000012">
    <property type="protein sequence ID" value="KAL2065311.1"/>
    <property type="molecule type" value="Genomic_DNA"/>
</dbReference>
<dbReference type="Gene3D" id="3.50.50.60">
    <property type="entry name" value="FAD/NAD(P)-binding domain"/>
    <property type="match status" value="1"/>
</dbReference>
<feature type="domain" description="FAD-binding" evidence="5">
    <location>
        <begin position="40"/>
        <end position="428"/>
    </location>
</feature>
<dbReference type="Gene3D" id="3.30.9.10">
    <property type="entry name" value="D-Amino Acid Oxidase, subunit A, domain 2"/>
    <property type="match status" value="1"/>
</dbReference>
<evidence type="ECO:0000259" key="6">
    <source>
        <dbReference type="Pfam" id="PF07976"/>
    </source>
</evidence>
<dbReference type="Pfam" id="PF01494">
    <property type="entry name" value="FAD_binding_3"/>
    <property type="match status" value="1"/>
</dbReference>
<dbReference type="InterPro" id="IPR012941">
    <property type="entry name" value="Phe_hydrox_C_dim_dom"/>
</dbReference>
<dbReference type="SUPFAM" id="SSF54373">
    <property type="entry name" value="FAD-linked reductases, C-terminal domain"/>
    <property type="match status" value="1"/>
</dbReference>
<dbReference type="PANTHER" id="PTHR43004">
    <property type="entry name" value="TRK SYSTEM POTASSIUM UPTAKE PROTEIN"/>
    <property type="match status" value="1"/>
</dbReference>
<evidence type="ECO:0008006" key="9">
    <source>
        <dbReference type="Google" id="ProtNLM"/>
    </source>
</evidence>
<feature type="domain" description="Phenol hydroxylase-like C-terminal dimerisation" evidence="6">
    <location>
        <begin position="469"/>
        <end position="647"/>
    </location>
</feature>
<comment type="caution">
    <text evidence="7">The sequence shown here is derived from an EMBL/GenBank/DDBJ whole genome shotgun (WGS) entry which is preliminary data.</text>
</comment>
<reference evidence="7 8" key="1">
    <citation type="journal article" date="2024" name="Commun. Biol.">
        <title>Comparative genomic analysis of thermophilic fungi reveals convergent evolutionary adaptations and gene losses.</title>
        <authorList>
            <person name="Steindorff A.S."/>
            <person name="Aguilar-Pontes M.V."/>
            <person name="Robinson A.J."/>
            <person name="Andreopoulos B."/>
            <person name="LaButti K."/>
            <person name="Kuo A."/>
            <person name="Mondo S."/>
            <person name="Riley R."/>
            <person name="Otillar R."/>
            <person name="Haridas S."/>
            <person name="Lipzen A."/>
            <person name="Grimwood J."/>
            <person name="Schmutz J."/>
            <person name="Clum A."/>
            <person name="Reid I.D."/>
            <person name="Moisan M.C."/>
            <person name="Butler G."/>
            <person name="Nguyen T.T.M."/>
            <person name="Dewar K."/>
            <person name="Conant G."/>
            <person name="Drula E."/>
            <person name="Henrissat B."/>
            <person name="Hansel C."/>
            <person name="Singer S."/>
            <person name="Hutchinson M.I."/>
            <person name="de Vries R.P."/>
            <person name="Natvig D.O."/>
            <person name="Powell A.J."/>
            <person name="Tsang A."/>
            <person name="Grigoriev I.V."/>
        </authorList>
    </citation>
    <scope>NUCLEOTIDE SEQUENCE [LARGE SCALE GENOMIC DNA]</scope>
    <source>
        <strain evidence="7 8">CBS 494.80</strain>
    </source>
</reference>
<evidence type="ECO:0000256" key="3">
    <source>
        <dbReference type="ARBA" id="ARBA00022827"/>
    </source>
</evidence>
<keyword evidence="2" id="KW-0285">Flavoprotein</keyword>
<evidence type="ECO:0000313" key="8">
    <source>
        <dbReference type="Proteomes" id="UP001595075"/>
    </source>
</evidence>
<gene>
    <name evidence="7" type="ORF">VTL71DRAFT_2980</name>
</gene>
<keyword evidence="8" id="KW-1185">Reference proteome</keyword>
<dbReference type="SUPFAM" id="SSF52833">
    <property type="entry name" value="Thioredoxin-like"/>
    <property type="match status" value="1"/>
</dbReference>
<dbReference type="PRINTS" id="PR00420">
    <property type="entry name" value="RNGMNOXGNASE"/>
</dbReference>
<dbReference type="InterPro" id="IPR002938">
    <property type="entry name" value="FAD-bd"/>
</dbReference>
<comment type="similarity">
    <text evidence="1">Belongs to the PheA/TfdB FAD monooxygenase family.</text>
</comment>
<evidence type="ECO:0000313" key="7">
    <source>
        <dbReference type="EMBL" id="KAL2065311.1"/>
    </source>
</evidence>
<dbReference type="PANTHER" id="PTHR43004:SF15">
    <property type="entry name" value="MONOOXYGENASE, PUTATIVE (AFU_ORTHOLOGUE AFUA_6G03030)-RELATED"/>
    <property type="match status" value="1"/>
</dbReference>
<evidence type="ECO:0000256" key="4">
    <source>
        <dbReference type="ARBA" id="ARBA00023002"/>
    </source>
</evidence>
<name>A0ABR4C7M6_9HELO</name>
<dbReference type="InterPro" id="IPR038220">
    <property type="entry name" value="PHOX_C_sf"/>
</dbReference>
<evidence type="ECO:0000256" key="2">
    <source>
        <dbReference type="ARBA" id="ARBA00022630"/>
    </source>
</evidence>
<accession>A0ABR4C7M6</accession>
<protein>
    <recommendedName>
        <fullName evidence="9">Phenol 2-monooxygenase</fullName>
    </recommendedName>
</protein>
<keyword evidence="4" id="KW-0560">Oxidoreductase</keyword>
<dbReference type="InterPro" id="IPR050641">
    <property type="entry name" value="RIFMO-like"/>
</dbReference>
<dbReference type="Gene3D" id="3.40.30.20">
    <property type="match status" value="1"/>
</dbReference>
<evidence type="ECO:0000256" key="1">
    <source>
        <dbReference type="ARBA" id="ARBA00007801"/>
    </source>
</evidence>
<organism evidence="7 8">
    <name type="scientific">Oculimacula yallundae</name>
    <dbReference type="NCBI Taxonomy" id="86028"/>
    <lineage>
        <taxon>Eukaryota</taxon>
        <taxon>Fungi</taxon>
        <taxon>Dikarya</taxon>
        <taxon>Ascomycota</taxon>
        <taxon>Pezizomycotina</taxon>
        <taxon>Leotiomycetes</taxon>
        <taxon>Helotiales</taxon>
        <taxon>Ploettnerulaceae</taxon>
        <taxon>Oculimacula</taxon>
    </lineage>
</organism>
<dbReference type="SUPFAM" id="SSF51905">
    <property type="entry name" value="FAD/NAD(P)-binding domain"/>
    <property type="match status" value="1"/>
</dbReference>
<dbReference type="CDD" id="cd02979">
    <property type="entry name" value="PHOX_C"/>
    <property type="match status" value="1"/>
</dbReference>